<dbReference type="Gene3D" id="2.170.150.80">
    <property type="entry name" value="NAC domain"/>
    <property type="match status" value="1"/>
</dbReference>
<dbReference type="AlphaFoldDB" id="A0AAD3T4A0"/>
<dbReference type="PANTHER" id="PTHR31744">
    <property type="entry name" value="PROTEIN CUP-SHAPED COTYLEDON 2-RELATED"/>
    <property type="match status" value="1"/>
</dbReference>
<dbReference type="InterPro" id="IPR003441">
    <property type="entry name" value="NAC-dom"/>
</dbReference>
<dbReference type="InterPro" id="IPR036093">
    <property type="entry name" value="NAC_dom_sf"/>
</dbReference>
<keyword evidence="3" id="KW-0804">Transcription</keyword>
<keyword evidence="8" id="KW-1185">Reference proteome</keyword>
<keyword evidence="1" id="KW-0805">Transcription regulation</keyword>
<evidence type="ECO:0000313" key="7">
    <source>
        <dbReference type="EMBL" id="GMH21797.1"/>
    </source>
</evidence>
<sequence>MMVGAPGESPPPPPPPPPPGEHASSALYSMTQEHACVCKEKKSSTSMEINGSCVPPGFRFHPTEEELVGYYLKRKINSLNIDLDVIIDIDLYRMEPWDIQERCKLGYDEQNEWYFFSHKDKKYPTGTRTNRATAAGFWKATGRDKAVLSKNKIIGMRKTLVFYKGRAPNGKKTDWIIHEYQLQSSEHAPPQEEGWVVCRAFKKPCPSHRQGFEAWSHNYYVRNNMLIGSSPMLDSNQACASFNQQLTPFDFDQELMADDIKLNDNDQTVDLPQLDSPSISTSLATKEGFQGVNNLEYNYDDKSNDCWDFFDGMISSEMPHHDHYDHAENQMGNFGFFPNL</sequence>
<dbReference type="EMBL" id="BSYO01000023">
    <property type="protein sequence ID" value="GMH21797.1"/>
    <property type="molecule type" value="Genomic_DNA"/>
</dbReference>
<evidence type="ECO:0000259" key="6">
    <source>
        <dbReference type="PROSITE" id="PS51005"/>
    </source>
</evidence>
<protein>
    <recommendedName>
        <fullName evidence="6">NAC domain-containing protein</fullName>
    </recommendedName>
</protein>
<gene>
    <name evidence="7" type="ORF">Nepgr_023639</name>
</gene>
<dbReference type="PANTHER" id="PTHR31744:SF211">
    <property type="entry name" value="OS04G0691300 PROTEIN"/>
    <property type="match status" value="1"/>
</dbReference>
<evidence type="ECO:0000256" key="2">
    <source>
        <dbReference type="ARBA" id="ARBA00023125"/>
    </source>
</evidence>
<name>A0AAD3T4A0_NEPGR</name>
<keyword evidence="4" id="KW-0539">Nucleus</keyword>
<accession>A0AAD3T4A0</accession>
<evidence type="ECO:0000313" key="8">
    <source>
        <dbReference type="Proteomes" id="UP001279734"/>
    </source>
</evidence>
<dbReference type="PROSITE" id="PS51005">
    <property type="entry name" value="NAC"/>
    <property type="match status" value="1"/>
</dbReference>
<dbReference type="FunFam" id="2.170.150.80:FF:000003">
    <property type="entry name" value="NAC domain-containing protein"/>
    <property type="match status" value="1"/>
</dbReference>
<dbReference type="Pfam" id="PF02365">
    <property type="entry name" value="NAM"/>
    <property type="match status" value="1"/>
</dbReference>
<comment type="caution">
    <text evidence="7">The sequence shown here is derived from an EMBL/GenBank/DDBJ whole genome shotgun (WGS) entry which is preliminary data.</text>
</comment>
<feature type="region of interest" description="Disordered" evidence="5">
    <location>
        <begin position="1"/>
        <end position="25"/>
    </location>
</feature>
<dbReference type="GO" id="GO:0006355">
    <property type="term" value="P:regulation of DNA-templated transcription"/>
    <property type="evidence" value="ECO:0007669"/>
    <property type="project" value="InterPro"/>
</dbReference>
<evidence type="ECO:0000256" key="3">
    <source>
        <dbReference type="ARBA" id="ARBA00023163"/>
    </source>
</evidence>
<feature type="compositionally biased region" description="Pro residues" evidence="5">
    <location>
        <begin position="8"/>
        <end position="20"/>
    </location>
</feature>
<dbReference type="GO" id="GO:0003677">
    <property type="term" value="F:DNA binding"/>
    <property type="evidence" value="ECO:0007669"/>
    <property type="project" value="UniProtKB-KW"/>
</dbReference>
<evidence type="ECO:0000256" key="5">
    <source>
        <dbReference type="SAM" id="MobiDB-lite"/>
    </source>
</evidence>
<feature type="domain" description="NAC" evidence="6">
    <location>
        <begin position="54"/>
        <end position="203"/>
    </location>
</feature>
<proteinExistence type="predicted"/>
<evidence type="ECO:0000256" key="4">
    <source>
        <dbReference type="ARBA" id="ARBA00023242"/>
    </source>
</evidence>
<dbReference type="SUPFAM" id="SSF101941">
    <property type="entry name" value="NAC domain"/>
    <property type="match status" value="1"/>
</dbReference>
<reference evidence="7" key="1">
    <citation type="submission" date="2023-05" db="EMBL/GenBank/DDBJ databases">
        <title>Nepenthes gracilis genome sequencing.</title>
        <authorList>
            <person name="Fukushima K."/>
        </authorList>
    </citation>
    <scope>NUCLEOTIDE SEQUENCE</scope>
    <source>
        <strain evidence="7">SING2019-196</strain>
    </source>
</reference>
<evidence type="ECO:0000256" key="1">
    <source>
        <dbReference type="ARBA" id="ARBA00023015"/>
    </source>
</evidence>
<dbReference type="Proteomes" id="UP001279734">
    <property type="component" value="Unassembled WGS sequence"/>
</dbReference>
<keyword evidence="2" id="KW-0238">DNA-binding</keyword>
<organism evidence="7 8">
    <name type="scientific">Nepenthes gracilis</name>
    <name type="common">Slender pitcher plant</name>
    <dbReference type="NCBI Taxonomy" id="150966"/>
    <lineage>
        <taxon>Eukaryota</taxon>
        <taxon>Viridiplantae</taxon>
        <taxon>Streptophyta</taxon>
        <taxon>Embryophyta</taxon>
        <taxon>Tracheophyta</taxon>
        <taxon>Spermatophyta</taxon>
        <taxon>Magnoliopsida</taxon>
        <taxon>eudicotyledons</taxon>
        <taxon>Gunneridae</taxon>
        <taxon>Pentapetalae</taxon>
        <taxon>Caryophyllales</taxon>
        <taxon>Nepenthaceae</taxon>
        <taxon>Nepenthes</taxon>
    </lineage>
</organism>